<dbReference type="VEuPathDB" id="FungiDB:SPRG_18322"/>
<dbReference type="KEGG" id="spar:SPRG_18322"/>
<dbReference type="Proteomes" id="UP000030745">
    <property type="component" value="Unassembled WGS sequence"/>
</dbReference>
<name>A0A067BP92_SAPPC</name>
<proteinExistence type="predicted"/>
<keyword evidence="2" id="KW-1185">Reference proteome</keyword>
<dbReference type="RefSeq" id="XP_012213150.1">
    <property type="nucleotide sequence ID" value="XM_012357760.1"/>
</dbReference>
<sequence length="193" mass="20933">MADAAFVRALNTSKCYDFVLATGYYPLMSSVLAPDGADIPEAVLEGALGLVHPVLRQPNSRKHAVLAFWPKSHRLRLIGIQSAVAAVEAVLRDEAGTSQHDEAGTSQHDEADTWFLGYPTKEVLVWALVTMVGSHTDVGSKYHWDGVGLSSSRDNPMLSSTWYDNNADNAPMTARLLAIVLAVFIGCMMESEV</sequence>
<feature type="non-terminal residue" evidence="1">
    <location>
        <position position="1"/>
    </location>
</feature>
<evidence type="ECO:0000313" key="1">
    <source>
        <dbReference type="EMBL" id="KDO16141.1"/>
    </source>
</evidence>
<gene>
    <name evidence="1" type="ORF">SPRG_18322</name>
</gene>
<reference evidence="1 2" key="1">
    <citation type="journal article" date="2013" name="PLoS Genet.">
        <title>Distinctive expansion of potential virulence genes in the genome of the oomycete fish pathogen Saprolegnia parasitica.</title>
        <authorList>
            <person name="Jiang R.H."/>
            <person name="de Bruijn I."/>
            <person name="Haas B.J."/>
            <person name="Belmonte R."/>
            <person name="Lobach L."/>
            <person name="Christie J."/>
            <person name="van den Ackerveken G."/>
            <person name="Bottin A."/>
            <person name="Bulone V."/>
            <person name="Diaz-Moreno S.M."/>
            <person name="Dumas B."/>
            <person name="Fan L."/>
            <person name="Gaulin E."/>
            <person name="Govers F."/>
            <person name="Grenville-Briggs L.J."/>
            <person name="Horner N.R."/>
            <person name="Levin J.Z."/>
            <person name="Mammella M."/>
            <person name="Meijer H.J."/>
            <person name="Morris P."/>
            <person name="Nusbaum C."/>
            <person name="Oome S."/>
            <person name="Phillips A.J."/>
            <person name="van Rooyen D."/>
            <person name="Rzeszutek E."/>
            <person name="Saraiva M."/>
            <person name="Secombes C.J."/>
            <person name="Seidl M.F."/>
            <person name="Snel B."/>
            <person name="Stassen J.H."/>
            <person name="Sykes S."/>
            <person name="Tripathy S."/>
            <person name="van den Berg H."/>
            <person name="Vega-Arreguin J.C."/>
            <person name="Wawra S."/>
            <person name="Young S.K."/>
            <person name="Zeng Q."/>
            <person name="Dieguez-Uribeondo J."/>
            <person name="Russ C."/>
            <person name="Tyler B.M."/>
            <person name="van West P."/>
        </authorList>
    </citation>
    <scope>NUCLEOTIDE SEQUENCE [LARGE SCALE GENOMIC DNA]</scope>
    <source>
        <strain evidence="1 2">CBS 223.65</strain>
    </source>
</reference>
<dbReference type="EMBL" id="KK584310">
    <property type="protein sequence ID" value="KDO16141.1"/>
    <property type="molecule type" value="Genomic_DNA"/>
</dbReference>
<dbReference type="AlphaFoldDB" id="A0A067BP92"/>
<protein>
    <submittedName>
        <fullName evidence="1">Uncharacterized protein</fullName>
    </submittedName>
</protein>
<organism evidence="1 2">
    <name type="scientific">Saprolegnia parasitica (strain CBS 223.65)</name>
    <dbReference type="NCBI Taxonomy" id="695850"/>
    <lineage>
        <taxon>Eukaryota</taxon>
        <taxon>Sar</taxon>
        <taxon>Stramenopiles</taxon>
        <taxon>Oomycota</taxon>
        <taxon>Saprolegniomycetes</taxon>
        <taxon>Saprolegniales</taxon>
        <taxon>Saprolegniaceae</taxon>
        <taxon>Saprolegnia</taxon>
    </lineage>
</organism>
<accession>A0A067BP92</accession>
<evidence type="ECO:0000313" key="2">
    <source>
        <dbReference type="Proteomes" id="UP000030745"/>
    </source>
</evidence>
<dbReference type="GeneID" id="24139847"/>